<proteinExistence type="predicted"/>
<gene>
    <name evidence="1" type="ORF">TNCT_717301</name>
</gene>
<organism evidence="1 2">
    <name type="scientific">Trichonephila clavata</name>
    <name type="common">Joro spider</name>
    <name type="synonym">Nephila clavata</name>
    <dbReference type="NCBI Taxonomy" id="2740835"/>
    <lineage>
        <taxon>Eukaryota</taxon>
        <taxon>Metazoa</taxon>
        <taxon>Ecdysozoa</taxon>
        <taxon>Arthropoda</taxon>
        <taxon>Chelicerata</taxon>
        <taxon>Arachnida</taxon>
        <taxon>Araneae</taxon>
        <taxon>Araneomorphae</taxon>
        <taxon>Entelegynae</taxon>
        <taxon>Araneoidea</taxon>
        <taxon>Nephilidae</taxon>
        <taxon>Trichonephila</taxon>
    </lineage>
</organism>
<reference evidence="1" key="1">
    <citation type="submission" date="2020-07" db="EMBL/GenBank/DDBJ databases">
        <title>Multicomponent nature underlies the extraordinary mechanical properties of spider dragline silk.</title>
        <authorList>
            <person name="Kono N."/>
            <person name="Nakamura H."/>
            <person name="Mori M."/>
            <person name="Yoshida Y."/>
            <person name="Ohtoshi R."/>
            <person name="Malay A.D."/>
            <person name="Moran D.A.P."/>
            <person name="Tomita M."/>
            <person name="Numata K."/>
            <person name="Arakawa K."/>
        </authorList>
    </citation>
    <scope>NUCLEOTIDE SEQUENCE</scope>
</reference>
<dbReference type="Proteomes" id="UP000887116">
    <property type="component" value="Unassembled WGS sequence"/>
</dbReference>
<name>A0A8X6LUA5_TRICU</name>
<evidence type="ECO:0000313" key="2">
    <source>
        <dbReference type="Proteomes" id="UP000887116"/>
    </source>
</evidence>
<sequence>MIHGRVGSEELGENYHTLPLILAGDFSVNFACEDGQQLLKLPNVTSMIQQSQHRTKAVILVYYTSATETIALPRCCEPPHGQW</sequence>
<protein>
    <submittedName>
        <fullName evidence="1">Uncharacterized protein</fullName>
    </submittedName>
</protein>
<evidence type="ECO:0000313" key="1">
    <source>
        <dbReference type="EMBL" id="GFR20917.1"/>
    </source>
</evidence>
<accession>A0A8X6LUA5</accession>
<dbReference type="EMBL" id="BMAO01027958">
    <property type="protein sequence ID" value="GFR20917.1"/>
    <property type="molecule type" value="Genomic_DNA"/>
</dbReference>
<keyword evidence="2" id="KW-1185">Reference proteome</keyword>
<dbReference type="OrthoDB" id="6769157at2759"/>
<comment type="caution">
    <text evidence="1">The sequence shown here is derived from an EMBL/GenBank/DDBJ whole genome shotgun (WGS) entry which is preliminary data.</text>
</comment>
<dbReference type="AlphaFoldDB" id="A0A8X6LUA5"/>